<evidence type="ECO:0000313" key="11">
    <source>
        <dbReference type="Proteomes" id="UP000320359"/>
    </source>
</evidence>
<dbReference type="Pfam" id="PF17768">
    <property type="entry name" value="RecJ_OB"/>
    <property type="match status" value="1"/>
</dbReference>
<evidence type="ECO:0000259" key="8">
    <source>
        <dbReference type="Pfam" id="PF02272"/>
    </source>
</evidence>
<sequence>MTKIEVRRRSPKGAILAHPELPPLLRHIYACRGVNSVDELSLSATGLLHFNQLTDCGLAAERVAQAIQQQQSICICGDFDADGATSVALLMQGLSAMGANKLFYLVPNRFTDGYGLSPSLVDCAHRDGAQLIITVDNGVSSHVGVERANQLGMDVIITDHHLPSEALPKAYAIVNPNRRDCSFPSKNLAGVGVAFYLLLALRAWFRNEQPNHIAAQVNVANYLDYVAVGTVADVVPLDYNNRILVQQGLARIRQRRCAPGILALIEVAGRSPDNLQATDLGFTVGPRINAAGRLDDIQMGITCLLAKDTQHARMLALQLDELNRQRRTIEQDMQHDAERLLANVALTEQSLPTVLAIQNADWHQGVIGILAGRLKERLHRPVMAFAPDDEGRLKGSCRSVPGIHIRDLLEQVSAQSPGCIERFGGHAMAAGLTVPAAAWDRFYQTVQEVAARWINAEALEQVIWSDGELAAQELSVDTVETIQQAGPFGQGFPLPLFDGEFRVVQARWLKDVHLKLVVQPLDSDQIFDAIAFHAKRAPWEWSGETQVRLAYQLAINEFRGQRNVQLMIQAVL</sequence>
<evidence type="ECO:0000256" key="1">
    <source>
        <dbReference type="ARBA" id="ARBA00005915"/>
    </source>
</evidence>
<keyword evidence="6" id="KW-0175">Coiled coil</keyword>
<dbReference type="FunFam" id="3.90.1640.30:FF:000001">
    <property type="entry name" value="Single-stranded-DNA-specific exonuclease RecJ"/>
    <property type="match status" value="1"/>
</dbReference>
<dbReference type="InterPro" id="IPR038763">
    <property type="entry name" value="DHH_sf"/>
</dbReference>
<evidence type="ECO:0000313" key="10">
    <source>
        <dbReference type="EMBL" id="TRW49586.1"/>
    </source>
</evidence>
<keyword evidence="3" id="KW-0540">Nuclease</keyword>
<dbReference type="Pfam" id="PF01368">
    <property type="entry name" value="DHH"/>
    <property type="match status" value="1"/>
</dbReference>
<evidence type="ECO:0000256" key="5">
    <source>
        <dbReference type="ARBA" id="ARBA00022839"/>
    </source>
</evidence>
<name>A0A552X3P8_9GAMM</name>
<dbReference type="EMBL" id="VJWL01000001">
    <property type="protein sequence ID" value="TRW49586.1"/>
    <property type="molecule type" value="Genomic_DNA"/>
</dbReference>
<organism evidence="10 11">
    <name type="scientific">Aliidiomarina halalkaliphila</name>
    <dbReference type="NCBI Taxonomy" id="2593535"/>
    <lineage>
        <taxon>Bacteria</taxon>
        <taxon>Pseudomonadati</taxon>
        <taxon>Pseudomonadota</taxon>
        <taxon>Gammaproteobacteria</taxon>
        <taxon>Alteromonadales</taxon>
        <taxon>Idiomarinaceae</taxon>
        <taxon>Aliidiomarina</taxon>
    </lineage>
</organism>
<dbReference type="OrthoDB" id="9809852at2"/>
<dbReference type="NCBIfam" id="TIGR00644">
    <property type="entry name" value="recJ"/>
    <property type="match status" value="1"/>
</dbReference>
<gene>
    <name evidence="10" type="primary">recJ</name>
    <name evidence="10" type="ORF">FM042_01595</name>
</gene>
<dbReference type="Proteomes" id="UP000320359">
    <property type="component" value="Unassembled WGS sequence"/>
</dbReference>
<proteinExistence type="inferred from homology"/>
<keyword evidence="5 10" id="KW-0269">Exonuclease</keyword>
<reference evidence="10 11" key="1">
    <citation type="submission" date="2019-07" db="EMBL/GenBank/DDBJ databases">
        <authorList>
            <person name="Yang M."/>
            <person name="Zhao D."/>
            <person name="Xiang H."/>
        </authorList>
    </citation>
    <scope>NUCLEOTIDE SEQUENCE [LARGE SCALE GENOMIC DNA]</scope>
    <source>
        <strain evidence="10 11">IM1326</strain>
    </source>
</reference>
<dbReference type="RefSeq" id="WP_143234008.1">
    <property type="nucleotide sequence ID" value="NZ_VJWL01000001.1"/>
</dbReference>
<dbReference type="InterPro" id="IPR001667">
    <property type="entry name" value="DDH_dom"/>
</dbReference>
<dbReference type="Gene3D" id="3.10.310.30">
    <property type="match status" value="1"/>
</dbReference>
<dbReference type="InterPro" id="IPR051673">
    <property type="entry name" value="SSDNA_exonuclease_RecJ"/>
</dbReference>
<protein>
    <recommendedName>
        <fullName evidence="2">Single-stranded-DNA-specific exonuclease RecJ</fullName>
    </recommendedName>
</protein>
<dbReference type="GO" id="GO:0006281">
    <property type="term" value="P:DNA repair"/>
    <property type="evidence" value="ECO:0007669"/>
    <property type="project" value="InterPro"/>
</dbReference>
<evidence type="ECO:0000256" key="6">
    <source>
        <dbReference type="SAM" id="Coils"/>
    </source>
</evidence>
<feature type="domain" description="DHHA1" evidence="8">
    <location>
        <begin position="354"/>
        <end position="450"/>
    </location>
</feature>
<evidence type="ECO:0000259" key="9">
    <source>
        <dbReference type="Pfam" id="PF17768"/>
    </source>
</evidence>
<dbReference type="GO" id="GO:0003676">
    <property type="term" value="F:nucleic acid binding"/>
    <property type="evidence" value="ECO:0007669"/>
    <property type="project" value="InterPro"/>
</dbReference>
<feature type="coiled-coil region" evidence="6">
    <location>
        <begin position="312"/>
        <end position="339"/>
    </location>
</feature>
<evidence type="ECO:0000256" key="3">
    <source>
        <dbReference type="ARBA" id="ARBA00022722"/>
    </source>
</evidence>
<dbReference type="Gene3D" id="3.90.1640.30">
    <property type="match status" value="1"/>
</dbReference>
<evidence type="ECO:0000256" key="4">
    <source>
        <dbReference type="ARBA" id="ARBA00022801"/>
    </source>
</evidence>
<dbReference type="PANTHER" id="PTHR30255">
    <property type="entry name" value="SINGLE-STRANDED-DNA-SPECIFIC EXONUCLEASE RECJ"/>
    <property type="match status" value="1"/>
</dbReference>
<evidence type="ECO:0000259" key="7">
    <source>
        <dbReference type="Pfam" id="PF01368"/>
    </source>
</evidence>
<evidence type="ECO:0000256" key="2">
    <source>
        <dbReference type="ARBA" id="ARBA00019841"/>
    </source>
</evidence>
<accession>A0A552X3P8</accession>
<comment type="similarity">
    <text evidence="1">Belongs to the RecJ family.</text>
</comment>
<dbReference type="InterPro" id="IPR003156">
    <property type="entry name" value="DHHA1_dom"/>
</dbReference>
<dbReference type="InterPro" id="IPR041122">
    <property type="entry name" value="RecJ_OB"/>
</dbReference>
<comment type="caution">
    <text evidence="10">The sequence shown here is derived from an EMBL/GenBank/DDBJ whole genome shotgun (WGS) entry which is preliminary data.</text>
</comment>
<keyword evidence="11" id="KW-1185">Reference proteome</keyword>
<feature type="domain" description="DDH" evidence="7">
    <location>
        <begin position="72"/>
        <end position="230"/>
    </location>
</feature>
<dbReference type="Pfam" id="PF02272">
    <property type="entry name" value="DHHA1"/>
    <property type="match status" value="1"/>
</dbReference>
<dbReference type="GO" id="GO:0006310">
    <property type="term" value="P:DNA recombination"/>
    <property type="evidence" value="ECO:0007669"/>
    <property type="project" value="InterPro"/>
</dbReference>
<dbReference type="GO" id="GO:0008409">
    <property type="term" value="F:5'-3' exonuclease activity"/>
    <property type="evidence" value="ECO:0007669"/>
    <property type="project" value="InterPro"/>
</dbReference>
<dbReference type="PANTHER" id="PTHR30255:SF2">
    <property type="entry name" value="SINGLE-STRANDED-DNA-SPECIFIC EXONUCLEASE RECJ"/>
    <property type="match status" value="1"/>
</dbReference>
<keyword evidence="4" id="KW-0378">Hydrolase</keyword>
<dbReference type="AlphaFoldDB" id="A0A552X3P8"/>
<dbReference type="InterPro" id="IPR004610">
    <property type="entry name" value="RecJ"/>
</dbReference>
<feature type="domain" description="RecJ OB" evidence="9">
    <location>
        <begin position="466"/>
        <end position="569"/>
    </location>
</feature>
<dbReference type="SUPFAM" id="SSF64182">
    <property type="entry name" value="DHH phosphoesterases"/>
    <property type="match status" value="1"/>
</dbReference>